<organism evidence="3 4">
    <name type="scientific">Spiribacter salilacus</name>
    <dbReference type="NCBI Taxonomy" id="2664894"/>
    <lineage>
        <taxon>Bacteria</taxon>
        <taxon>Pseudomonadati</taxon>
        <taxon>Pseudomonadota</taxon>
        <taxon>Gammaproteobacteria</taxon>
        <taxon>Chromatiales</taxon>
        <taxon>Ectothiorhodospiraceae</taxon>
        <taxon>Spiribacter</taxon>
    </lineage>
</organism>
<proteinExistence type="predicted"/>
<evidence type="ECO:0000313" key="4">
    <source>
        <dbReference type="Proteomes" id="UP000433788"/>
    </source>
</evidence>
<keyword evidence="1" id="KW-0812">Transmembrane</keyword>
<keyword evidence="4" id="KW-1185">Reference proteome</keyword>
<evidence type="ECO:0000256" key="1">
    <source>
        <dbReference type="SAM" id="Phobius"/>
    </source>
</evidence>
<evidence type="ECO:0000313" key="3">
    <source>
        <dbReference type="EMBL" id="MRH79056.1"/>
    </source>
</evidence>
<dbReference type="PANTHER" id="PTHR48090">
    <property type="entry name" value="UNDECAPRENYL-PHOSPHATE 4-DEOXY-4-FORMAMIDO-L-ARABINOSE TRANSFERASE-RELATED"/>
    <property type="match status" value="1"/>
</dbReference>
<dbReference type="RefSeq" id="WP_153720100.1">
    <property type="nucleotide sequence ID" value="NZ_WJPP01000005.1"/>
</dbReference>
<accession>A0A6N7QRI4</accession>
<gene>
    <name evidence="3" type="ORF">GH984_10120</name>
</gene>
<reference evidence="3 4" key="1">
    <citation type="submission" date="2019-11" db="EMBL/GenBank/DDBJ databases">
        <authorList>
            <person name="Zhang X.Y."/>
        </authorList>
    </citation>
    <scope>NUCLEOTIDE SEQUENCE [LARGE SCALE GENOMIC DNA]</scope>
    <source>
        <strain evidence="3 4">C176</strain>
    </source>
</reference>
<evidence type="ECO:0000259" key="2">
    <source>
        <dbReference type="Pfam" id="PF00535"/>
    </source>
</evidence>
<feature type="transmembrane region" description="Helical" evidence="1">
    <location>
        <begin position="241"/>
        <end position="266"/>
    </location>
</feature>
<name>A0A6N7QRI4_9GAMM</name>
<dbReference type="InterPro" id="IPR029044">
    <property type="entry name" value="Nucleotide-diphossugar_trans"/>
</dbReference>
<dbReference type="InterPro" id="IPR050256">
    <property type="entry name" value="Glycosyltransferase_2"/>
</dbReference>
<dbReference type="CDD" id="cd04179">
    <property type="entry name" value="DPM_DPG-synthase_like"/>
    <property type="match status" value="1"/>
</dbReference>
<dbReference type="GO" id="GO:0016740">
    <property type="term" value="F:transferase activity"/>
    <property type="evidence" value="ECO:0007669"/>
    <property type="project" value="UniProtKB-KW"/>
</dbReference>
<dbReference type="SUPFAM" id="SSF53448">
    <property type="entry name" value="Nucleotide-diphospho-sugar transferases"/>
    <property type="match status" value="1"/>
</dbReference>
<dbReference type="PANTHER" id="PTHR48090:SF6">
    <property type="entry name" value="SLR5056 PROTEIN"/>
    <property type="match status" value="1"/>
</dbReference>
<comment type="caution">
    <text evidence="3">The sequence shown here is derived from an EMBL/GenBank/DDBJ whole genome shotgun (WGS) entry which is preliminary data.</text>
</comment>
<dbReference type="Gene3D" id="3.90.550.10">
    <property type="entry name" value="Spore Coat Polysaccharide Biosynthesis Protein SpsA, Chain A"/>
    <property type="match status" value="1"/>
</dbReference>
<feature type="domain" description="Glycosyltransferase 2-like" evidence="2">
    <location>
        <begin position="10"/>
        <end position="172"/>
    </location>
</feature>
<feature type="transmembrane region" description="Helical" evidence="1">
    <location>
        <begin position="286"/>
        <end position="309"/>
    </location>
</feature>
<protein>
    <submittedName>
        <fullName evidence="3">Glycosyltransferase</fullName>
    </submittedName>
</protein>
<keyword evidence="1" id="KW-0472">Membrane</keyword>
<keyword evidence="3" id="KW-0808">Transferase</keyword>
<dbReference type="AlphaFoldDB" id="A0A6N7QRI4"/>
<dbReference type="Proteomes" id="UP000433788">
    <property type="component" value="Unassembled WGS sequence"/>
</dbReference>
<dbReference type="InterPro" id="IPR001173">
    <property type="entry name" value="Glyco_trans_2-like"/>
</dbReference>
<sequence>MKDEQPMIAVVVPCYRERDSILQVLASIGDEVSGIFVIDDGCPDKTGALVQASCDDDRVHVVYGETNRGVGAAVKLGYERALLAGYRVIVKLDADGQHDPRLVGSISNPILKGEADYVKGNRFFFLESLMQMPRKRVVGNALLSLVAKVSTGYWSIADPANGLTAIDSRVLKRIPLAKVSNDYFFESDMLFRLSTLRVRVQDFPINAIYGNETSYLKGYKAVFPFLGKSLRNFGKRIFYNYYLRGMSATSIELPVGTVLLSFGLIFGLQKWVESLQTGMPASAGTVMLAALPLVAGIQMLIAVVSADMLQEPSKPISPKLSGVTYPHESR</sequence>
<dbReference type="EMBL" id="WJPP01000005">
    <property type="protein sequence ID" value="MRH79056.1"/>
    <property type="molecule type" value="Genomic_DNA"/>
</dbReference>
<dbReference type="Pfam" id="PF00535">
    <property type="entry name" value="Glycos_transf_2"/>
    <property type="match status" value="1"/>
</dbReference>
<keyword evidence="1" id="KW-1133">Transmembrane helix</keyword>